<accession>A0A0N5ALV2</accession>
<dbReference type="GO" id="GO:0046512">
    <property type="term" value="P:sphingosine biosynthetic process"/>
    <property type="evidence" value="ECO:0007669"/>
    <property type="project" value="TreeGrafter"/>
</dbReference>
<keyword evidence="2" id="KW-1185">Reference proteome</keyword>
<dbReference type="PROSITE" id="PS50146">
    <property type="entry name" value="DAGK"/>
    <property type="match status" value="1"/>
</dbReference>
<dbReference type="InterPro" id="IPR050187">
    <property type="entry name" value="Lipid_Phosphate_FormReg"/>
</dbReference>
<protein>
    <submittedName>
        <fullName evidence="3">DAGKc domain-containing protein</fullName>
    </submittedName>
</protein>
<dbReference type="GO" id="GO:0005739">
    <property type="term" value="C:mitochondrion"/>
    <property type="evidence" value="ECO:0007669"/>
    <property type="project" value="TreeGrafter"/>
</dbReference>
<dbReference type="InterPro" id="IPR016064">
    <property type="entry name" value="NAD/diacylglycerol_kinase_sf"/>
</dbReference>
<dbReference type="WBParaSite" id="SMUV_0000553301-mRNA-1">
    <property type="protein sequence ID" value="SMUV_0000553301-mRNA-1"/>
    <property type="gene ID" value="SMUV_0000553301"/>
</dbReference>
<dbReference type="GO" id="GO:0046513">
    <property type="term" value="P:ceramide biosynthetic process"/>
    <property type="evidence" value="ECO:0007669"/>
    <property type="project" value="TreeGrafter"/>
</dbReference>
<dbReference type="SUPFAM" id="SSF111331">
    <property type="entry name" value="NAD kinase/diacylglycerol kinase-like"/>
    <property type="match status" value="1"/>
</dbReference>
<feature type="domain" description="DAGKc" evidence="1">
    <location>
        <begin position="65"/>
        <end position="209"/>
    </location>
</feature>
<dbReference type="Gene3D" id="3.40.50.10330">
    <property type="entry name" value="Probable inorganic polyphosphate/atp-NAD kinase, domain 1"/>
    <property type="match status" value="1"/>
</dbReference>
<evidence type="ECO:0000313" key="3">
    <source>
        <dbReference type="WBParaSite" id="SMUV_0000553301-mRNA-1"/>
    </source>
</evidence>
<dbReference type="STRING" id="451379.A0A0N5ALV2"/>
<dbReference type="GO" id="GO:0047620">
    <property type="term" value="F:acylglycerol kinase activity"/>
    <property type="evidence" value="ECO:0007669"/>
    <property type="project" value="TreeGrafter"/>
</dbReference>
<dbReference type="InterPro" id="IPR001206">
    <property type="entry name" value="Diacylglycerol_kinase_cat_dom"/>
</dbReference>
<name>A0A0N5ALV2_9BILA</name>
<evidence type="ECO:0000259" key="1">
    <source>
        <dbReference type="PROSITE" id="PS50146"/>
    </source>
</evidence>
<organism evidence="2 3">
    <name type="scientific">Syphacia muris</name>
    <dbReference type="NCBI Taxonomy" id="451379"/>
    <lineage>
        <taxon>Eukaryota</taxon>
        <taxon>Metazoa</taxon>
        <taxon>Ecdysozoa</taxon>
        <taxon>Nematoda</taxon>
        <taxon>Chromadorea</taxon>
        <taxon>Rhabditida</taxon>
        <taxon>Spirurina</taxon>
        <taxon>Oxyuridomorpha</taxon>
        <taxon>Oxyuroidea</taxon>
        <taxon>Oxyuridae</taxon>
        <taxon>Syphacia</taxon>
    </lineage>
</organism>
<dbReference type="GO" id="GO:0004143">
    <property type="term" value="F:ATP-dependent diacylglycerol kinase activity"/>
    <property type="evidence" value="ECO:0007669"/>
    <property type="project" value="TreeGrafter"/>
</dbReference>
<dbReference type="InterPro" id="IPR017438">
    <property type="entry name" value="ATP-NAD_kinase_N"/>
</dbReference>
<proteinExistence type="predicted"/>
<dbReference type="AlphaFoldDB" id="A0A0N5ALV2"/>
<dbReference type="Proteomes" id="UP000046393">
    <property type="component" value="Unplaced"/>
</dbReference>
<evidence type="ECO:0000313" key="2">
    <source>
        <dbReference type="Proteomes" id="UP000046393"/>
    </source>
</evidence>
<dbReference type="GO" id="GO:0016020">
    <property type="term" value="C:membrane"/>
    <property type="evidence" value="ECO:0007669"/>
    <property type="project" value="TreeGrafter"/>
</dbReference>
<dbReference type="PANTHER" id="PTHR12358">
    <property type="entry name" value="SPHINGOSINE KINASE"/>
    <property type="match status" value="1"/>
</dbReference>
<dbReference type="PANTHER" id="PTHR12358:SF31">
    <property type="entry name" value="ACYLGLYCEROL KINASE, MITOCHONDRIAL"/>
    <property type="match status" value="1"/>
</dbReference>
<reference evidence="3" key="1">
    <citation type="submission" date="2017-02" db="UniProtKB">
        <authorList>
            <consortium name="WormBaseParasite"/>
        </authorList>
    </citation>
    <scope>IDENTIFICATION</scope>
</reference>
<dbReference type="GO" id="GO:0001729">
    <property type="term" value="F:ceramide kinase activity"/>
    <property type="evidence" value="ECO:0007669"/>
    <property type="project" value="TreeGrafter"/>
</dbReference>
<dbReference type="Pfam" id="PF00781">
    <property type="entry name" value="DAGK_cat"/>
    <property type="match status" value="1"/>
</dbReference>
<sequence>MQGSMLLEAMVLNRIYKLGKILVEHKKKSAVGAGTLFFAGREADIRQQYAREALKYGHQKLSPEERPRRVVVLANVLANNGRVFEKFKINALPLLNLAGIEVSVIKVESAEQMENIASEIDSSEADALYIVGGDGTLSRVVTGLIKNSDKASLPFGVFPGGDNNRSLISLVPEVFSISDKDIRKYLESAMALIEERKRFVFVTKYTSESSNLNEVQGEPIYGLSDANLGWFLHTELKKAKLWYWGGLKRRFAYFWEMLKREPVPLIISATYEEFCPGCSACRLAPISKTSEQPQWKWWYYIFGSPANMSKEKSKDFSKIVNENCHKLHPVTLRGTDILAETAQANGSSKVIVKAGGSNLGRTGVMREGWKRCKHSTSVKSPNPDEFYDMTIECSSITFSLAGLPELIRKFAIFGEVHEQKEEPGDRRIRFEATDKKLEVYLPVFIRVDLKAV</sequence>